<reference evidence="1" key="2">
    <citation type="submission" date="2013-05" db="EMBL/GenBank/DDBJ databases">
        <authorList>
            <person name="Carter J.-M."/>
            <person name="Baker S.C."/>
            <person name="Pink R."/>
            <person name="Carter D.R.F."/>
            <person name="Collins A."/>
            <person name="Tomlin J."/>
            <person name="Gibbs M."/>
            <person name="Breuker C.J."/>
        </authorList>
    </citation>
    <scope>NUCLEOTIDE SEQUENCE</scope>
    <source>
        <tissue evidence="1">Ovary</tissue>
    </source>
</reference>
<evidence type="ECO:0000313" key="1">
    <source>
        <dbReference type="EMBL" id="JAA79767.1"/>
    </source>
</evidence>
<accession>S4PT22</accession>
<dbReference type="EMBL" id="GAIX01012793">
    <property type="protein sequence ID" value="JAA79767.1"/>
    <property type="molecule type" value="Transcribed_RNA"/>
</dbReference>
<reference evidence="1" key="1">
    <citation type="journal article" date="2013" name="BMC Genomics">
        <title>Unscrambling butterfly oogenesis.</title>
        <authorList>
            <person name="Carter J.M."/>
            <person name="Baker S.C."/>
            <person name="Pink R."/>
            <person name="Carter D.R."/>
            <person name="Collins A."/>
            <person name="Tomlin J."/>
            <person name="Gibbs M."/>
            <person name="Breuker C.J."/>
        </authorList>
    </citation>
    <scope>NUCLEOTIDE SEQUENCE</scope>
    <source>
        <tissue evidence="1">Ovary</tissue>
    </source>
</reference>
<name>S4PT22_9NEOP</name>
<proteinExistence type="predicted"/>
<organism evidence="1">
    <name type="scientific">Pararge aegeria</name>
    <name type="common">speckled wood butterfly</name>
    <dbReference type="NCBI Taxonomy" id="116150"/>
    <lineage>
        <taxon>Eukaryota</taxon>
        <taxon>Metazoa</taxon>
        <taxon>Ecdysozoa</taxon>
        <taxon>Arthropoda</taxon>
        <taxon>Hexapoda</taxon>
        <taxon>Insecta</taxon>
        <taxon>Pterygota</taxon>
        <taxon>Neoptera</taxon>
        <taxon>Endopterygota</taxon>
        <taxon>Lepidoptera</taxon>
        <taxon>Glossata</taxon>
        <taxon>Ditrysia</taxon>
        <taxon>Papilionoidea</taxon>
        <taxon>Nymphalidae</taxon>
        <taxon>Satyrinae</taxon>
        <taxon>Satyrini</taxon>
        <taxon>Parargina</taxon>
        <taxon>Pararge</taxon>
    </lineage>
</organism>
<protein>
    <submittedName>
        <fullName evidence="1">Uncharacterized protein</fullName>
    </submittedName>
</protein>
<sequence>MSHSLLLQCCQPNVGNVLYLLSPVILSQHPCKFLGNYNASLEYVPHKSSVRSKGSIDQSDYGVLTRYFYHDIYILFTTKQYLSLRF</sequence>
<dbReference type="AlphaFoldDB" id="S4PT22"/>